<keyword evidence="4" id="KW-0812">Transmembrane</keyword>
<dbReference type="PANTHER" id="PTHR37469">
    <property type="entry name" value="CELLOBIONIC ACID PHOSPHORYLASE-RELATED"/>
    <property type="match status" value="1"/>
</dbReference>
<dbReference type="InterPro" id="IPR037018">
    <property type="entry name" value="GH65_N"/>
</dbReference>
<dbReference type="Pfam" id="PF17167">
    <property type="entry name" value="Glyco_hydro_94"/>
    <property type="match status" value="1"/>
</dbReference>
<feature type="transmembrane region" description="Helical" evidence="4">
    <location>
        <begin position="957"/>
        <end position="990"/>
    </location>
</feature>
<keyword evidence="4" id="KW-1133">Transmembrane helix</keyword>
<proteinExistence type="predicted"/>
<feature type="transmembrane region" description="Helical" evidence="4">
    <location>
        <begin position="403"/>
        <end position="422"/>
    </location>
</feature>
<feature type="domain" description="Glycosyl hydrolase 94 catalytic" evidence="7">
    <location>
        <begin position="2357"/>
        <end position="2779"/>
    </location>
</feature>
<feature type="domain" description="Glycosyl hydrolase 94 supersandwich" evidence="5">
    <location>
        <begin position="1560"/>
        <end position="1830"/>
    </location>
</feature>
<dbReference type="InterPro" id="IPR010383">
    <property type="entry name" value="Glyco_hydrolase_94_b-supersand"/>
</dbReference>
<evidence type="ECO:0000259" key="5">
    <source>
        <dbReference type="Pfam" id="PF06165"/>
    </source>
</evidence>
<evidence type="ECO:0000313" key="9">
    <source>
        <dbReference type="Proteomes" id="UP001516061"/>
    </source>
</evidence>
<dbReference type="GO" id="GO:0016757">
    <property type="term" value="F:glycosyltransferase activity"/>
    <property type="evidence" value="ECO:0007669"/>
    <property type="project" value="UniProtKB-KW"/>
</dbReference>
<feature type="transmembrane region" description="Helical" evidence="4">
    <location>
        <begin position="428"/>
        <end position="452"/>
    </location>
</feature>
<dbReference type="InterPro" id="IPR033432">
    <property type="entry name" value="GH94_catalytic"/>
</dbReference>
<dbReference type="RefSeq" id="WP_173806861.1">
    <property type="nucleotide sequence ID" value="NZ_JABSNM010000019.1"/>
</dbReference>
<feature type="transmembrane region" description="Helical" evidence="4">
    <location>
        <begin position="821"/>
        <end position="840"/>
    </location>
</feature>
<dbReference type="Gene3D" id="2.70.98.40">
    <property type="entry name" value="Glycoside hydrolase, family 65, N-terminal domain"/>
    <property type="match status" value="2"/>
</dbReference>
<dbReference type="Gene3D" id="1.50.10.140">
    <property type="match status" value="1"/>
</dbReference>
<keyword evidence="2 8" id="KW-0808">Transferase</keyword>
<feature type="transmembrane region" description="Helical" evidence="4">
    <location>
        <begin position="846"/>
        <end position="867"/>
    </location>
</feature>
<feature type="transmembrane region" description="Helical" evidence="4">
    <location>
        <begin position="927"/>
        <end position="945"/>
    </location>
</feature>
<dbReference type="InterPro" id="IPR052047">
    <property type="entry name" value="GH94_Enzymes"/>
</dbReference>
<keyword evidence="4" id="KW-0472">Membrane</keyword>
<feature type="domain" description="Glycosyl hydrolase 94 supersandwich" evidence="5">
    <location>
        <begin position="2071"/>
        <end position="2343"/>
    </location>
</feature>
<evidence type="ECO:0000259" key="7">
    <source>
        <dbReference type="Pfam" id="PF17167"/>
    </source>
</evidence>
<reference evidence="8 9" key="1">
    <citation type="submission" date="2020-05" db="EMBL/GenBank/DDBJ databases">
        <title>Genomic Encyclopedia of Type Strains, Phase IV (KMG-V): Genome sequencing to study the core and pangenomes of soil and plant-associated prokaryotes.</title>
        <authorList>
            <person name="Whitman W."/>
        </authorList>
    </citation>
    <scope>NUCLEOTIDE SEQUENCE [LARGE SCALE GENOMIC DNA]</scope>
    <source>
        <strain evidence="8 9">C29</strain>
    </source>
</reference>
<comment type="caution">
    <text evidence="8">The sequence shown here is derived from an EMBL/GenBank/DDBJ whole genome shotgun (WGS) entry which is preliminary data.</text>
</comment>
<dbReference type="InterPro" id="IPR012341">
    <property type="entry name" value="6hp_glycosidase-like_sf"/>
</dbReference>
<name>A0ABX2G7V3_9BURK</name>
<dbReference type="InterPro" id="IPR008928">
    <property type="entry name" value="6-hairpin_glycosidase_sf"/>
</dbReference>
<evidence type="ECO:0000256" key="2">
    <source>
        <dbReference type="ARBA" id="ARBA00022679"/>
    </source>
</evidence>
<dbReference type="EC" id="2.4.1.-" evidence="8"/>
<feature type="domain" description="Glycoamylase-like" evidence="6">
    <location>
        <begin position="1297"/>
        <end position="1493"/>
    </location>
</feature>
<dbReference type="InterPro" id="IPR019282">
    <property type="entry name" value="Glycoamylase-like_cons_dom"/>
</dbReference>
<keyword evidence="9" id="KW-1185">Reference proteome</keyword>
<evidence type="ECO:0000256" key="4">
    <source>
        <dbReference type="SAM" id="Phobius"/>
    </source>
</evidence>
<evidence type="ECO:0000256" key="1">
    <source>
        <dbReference type="ARBA" id="ARBA00022676"/>
    </source>
</evidence>
<evidence type="ECO:0000259" key="6">
    <source>
        <dbReference type="Pfam" id="PF10091"/>
    </source>
</evidence>
<dbReference type="EMBL" id="JABSNM010000019">
    <property type="protein sequence ID" value="NRT57831.1"/>
    <property type="molecule type" value="Genomic_DNA"/>
</dbReference>
<protein>
    <submittedName>
        <fullName evidence="8">Cyclic beta-1,2-glucan synthetase</fullName>
        <ecNumber evidence="8">2.4.1.-</ecNumber>
    </submittedName>
</protein>
<dbReference type="Proteomes" id="UP001516061">
    <property type="component" value="Unassembled WGS sequence"/>
</dbReference>
<evidence type="ECO:0000256" key="3">
    <source>
        <dbReference type="SAM" id="MobiDB-lite"/>
    </source>
</evidence>
<gene>
    <name evidence="8" type="ORF">HNQ01_003592</name>
</gene>
<dbReference type="PANTHER" id="PTHR37469:SF2">
    <property type="entry name" value="CELLOBIONIC ACID PHOSPHORYLASE"/>
    <property type="match status" value="1"/>
</dbReference>
<dbReference type="SUPFAM" id="SSF74650">
    <property type="entry name" value="Galactose mutarotase-like"/>
    <property type="match status" value="2"/>
</dbReference>
<organism evidence="8 9">
    <name type="scientific">Sphaerotilus uruguayifluvii</name>
    <dbReference type="NCBI Taxonomy" id="2735897"/>
    <lineage>
        <taxon>Bacteria</taxon>
        <taxon>Pseudomonadati</taxon>
        <taxon>Pseudomonadota</taxon>
        <taxon>Betaproteobacteria</taxon>
        <taxon>Burkholderiales</taxon>
        <taxon>Sphaerotilaceae</taxon>
        <taxon>Sphaerotilus</taxon>
    </lineage>
</organism>
<feature type="region of interest" description="Disordered" evidence="3">
    <location>
        <begin position="2036"/>
        <end position="2060"/>
    </location>
</feature>
<feature type="compositionally biased region" description="Low complexity" evidence="3">
    <location>
        <begin position="2036"/>
        <end position="2056"/>
    </location>
</feature>
<accession>A0ABX2G7V3</accession>
<dbReference type="Pfam" id="PF06165">
    <property type="entry name" value="GH94_b-supersand"/>
    <property type="match status" value="2"/>
</dbReference>
<dbReference type="SMART" id="SM01068">
    <property type="entry name" value="CBM_X"/>
    <property type="match status" value="2"/>
</dbReference>
<dbReference type="Pfam" id="PF10091">
    <property type="entry name" value="Glycoamylase"/>
    <property type="match status" value="1"/>
</dbReference>
<dbReference type="SUPFAM" id="SSF48208">
    <property type="entry name" value="Six-hairpin glycosidases"/>
    <property type="match status" value="1"/>
</dbReference>
<dbReference type="InterPro" id="IPR011013">
    <property type="entry name" value="Gal_mutarotase_sf_dom"/>
</dbReference>
<keyword evidence="1 8" id="KW-0328">Glycosyltransferase</keyword>
<dbReference type="Gene3D" id="1.50.10.10">
    <property type="match status" value="1"/>
</dbReference>
<evidence type="ECO:0000313" key="8">
    <source>
        <dbReference type="EMBL" id="NRT57831.1"/>
    </source>
</evidence>
<sequence>MAAAASEAVETTAAPVPLPIEPPIRSVLFGRGHFEQHAARLALSHECRAVRAPAAVPFFPRLDENIAVIRGSVAALERLSRDGLNLGPAAQWLLDNASLIDEQVNEVRRQLPARYFARLPVLCGEPLDGLPRIYGIAWAWVAHSDSGLDAELLCACLQAYDRERELSLAELWALPTTLRLVLIENLRRLAERTAAMLDARERAHSWLEQAHAPAALAELEHLGQALSRRGVLQAFALQLSLREADVPHALHAGLQVWLDTHLPDPAAAQAQLHDEMTRDHQSVRNAITSLRGIDRLEWRELIACVSVTVRTLARSPVFSAERQDTQDETLRAVEQLALDGGLPESRVAAELMRRVDAAPAPDAPEAAPGHWCLGAGREALRQALGLPPAGFAERLAASRRWRAGLHLAALGLPTLLMVAWLMPHGAAAAPWSAGLLALTALLLAFPVSELVVSLVNRLISESVPPARLPRLALDEGLGPQRRTLVVIPCMLSSDAQTDELVAQLEQHHLSTRDPQVQYALLSDWADASTPHAADDEALLQHAEQALRTLNRMHGPAGGAADRDAPAAPRFLLLHRMRRYSSTEARWIGHERKRGKLEQLVGWLDEAGRSAVPPASPFLALDALTQVRHPVRHVMTLDSDTDMPPGRLLELVGIAAHPLNRPRLDARHRRVVAGHAILQPRVALPLAARAARTRFHRLFAGQGGIDPYSAASSEIYQDLHGEGTFTGKGLLDVQALHAVLGARLPEGHVLSHDLLEGAIARCAGVSDVTLVEDAPGHPDVAASRIHRWTRGDWQLLPFLLAPRRWPMALISRWKMVDNLRRSLVAPATLALIVLALATGVLPPGRVLLLALLAHAIGPLLGTVAGLAPSRDDISLGLFWRRGLVDIARALGAGAWHLALLLDQALLSLDAIARALWRQCVSRRRLLEWTTAAAAAAAASIALPALARRHAPTTLAAAALAVALALAGPAATLPWALGLALLWALAPVWVAWGARVPGPPPAPLAEPVRQSLRHLARDTWRFYLRTVTAEENHLPPDNLQLSPQPMIASRTSPTNIGMYLLCVATARAFGFIGVGDMVRRLDATLSTLERLPRHRGHFLNWYDTRTLAVLPPAYVSTVDSGNLGGHLLAVAGACEELATQPQLWHGQPMLRLALGESAQRLAPLRPVLLAGQVTHRLAQLAQMRELPAADAEDFARLPQWLAESRVELDALWQRVPDAEVDAPGGDERSLWMLRDHLDTLEALLEDLRAPASLEGRLRELAARCRTLALAPDYAMLFDPVRRLLHIGLRADSGQLDGSHYDLLASECRLTSLLAIAKGDVPVRHWSALGRPFAAIGDQVGLRSWSGSMFEYLMPSLVLDEPQGSVLDQAARAAVREQRAQGARDGLPWGVSESAHAARDHTLAYQYGPQGAARLALRRTPPDERVIAPYATVMALMVDLPEAMANLQRLGDLQARGPLGFIEALDFTVSRQERPGEPVRVDTVMAHHQGMSLVALAVVLLDGAPRRWLGRDALMRAVRPLLHEAPPREAPPLGEPLPLPPPRRVRVERTSLTVDVPQDGPVATQLLGNGRYSVGLRAHGGGWSRWQGVGISRWSDDALRASPGTVLWLMREDGPPSAPTTLTAMPAPDPSARYRTTLDGDRVVFEAQRPDLLSRVEVRVSPEDDLELRQVELENLGDRPLPLRLVSSLEATLSEPRADEAHPAFANLFVEAAVDRGDAAIHLRRKPRLQGEAEVHAVHFLAGAQAGLDEPPQFTTDRARWLGRWHEPHRPRAAEGAEPAGPGGALDTGLDPVAAIGVRLTLAPGARVRLTFATAAAASREQLDALVDKYRQPTIVDRVAAMSHTMAAIRLREMQLDAESWAALLRLTTALTAPLSREAPRGGPGAPAPRCDRRLLWRHAISGDRPILLATVSDLAGLALVQTLKRALRLWTQGGLAVDLVVVNAEPASYLSPVQHELNLMRERHQAQQDPALPAVRRSTLHALARAALTEDELFTLQTLARLHLQADSRTLGQQMQRWTARLAQQDRQRREQPAWPLADLLPPASGAVAAPADPAEAPDGQFETDTGAFAFEVDAQRHPSRPWINVLANPGFGTLVSEAGGGHVWAGNSRMHMITAWSNDALLDPLSDGLLLVDPQQDGRARWIGRTLDGGGPRRVRHGQGWSEIGQRFGAVDTLLQVVVDAEAPLRQSLLRLTLAPGAPARRVRLTGWVEWLMGSARQERLSLRTGVLEPEGAGGPALACTQLDHLGGQGGATAFVLLQPARAQDADAVRPAGWTCDRAEFFDARGRMRLPQQPGGRSGAGLDACAALALDVELVPGRAVELVLLLGHGEDLAAARALAGQARQRDPHERAAQARQRWDALLGQVTVETPDPLFDMLTNRWLPYQTLACRMWARAAFYQAGGAMGYRDQLQDAMALTHLAPELLERQILIHAARQFEAGDVQHWWHEPGGAGVRTHFSDDLLWLPLACARLIERTGQTAVLDRLLPFLVGGEIPPGAEDLYETPQVGGTPASVYEHCARAIDRSLRLGSHGLPLMGTGDWNDGMNRIGHQGRGESVWMAWFLCEVVRLALPWAEARGDAARVAHWRQALQGWPQALERRAWDGRWYLRAFFDDGSPLGSAADDECRIDLIAQAWAVLSGAGDAQRARQAMDSAWTRLFDAEHRLLVLLDPPLQHHQPDAGYIQAYPPGVRENGGQYSHAAVWGLMAMLRLGQADRAWAVYTGLSPAHRWNDARLGPLYALEPYVMAGDTYSQAPWAGRGGWSWYTGSAAWLLRASLEHFCGLKLRAGTLALEPCLPPHWPQATLRLALDGRRLTLHAVRAGEGGRLARELGPAARQLQPGEIVLRESLADGAVLWVEQAPSAA</sequence>